<reference evidence="2" key="1">
    <citation type="submission" date="2020-09" db="EMBL/GenBank/DDBJ databases">
        <title>Novel species of Mucilaginibacter isolated from a glacier on the Tibetan Plateau.</title>
        <authorList>
            <person name="Liu Q."/>
            <person name="Xin Y.-H."/>
        </authorList>
    </citation>
    <scope>NUCLEOTIDE SEQUENCE</scope>
    <source>
        <strain evidence="2">ZB1P21</strain>
    </source>
</reference>
<proteinExistence type="predicted"/>
<dbReference type="EMBL" id="JACWMX010000001">
    <property type="protein sequence ID" value="MBD1391658.1"/>
    <property type="molecule type" value="Genomic_DNA"/>
</dbReference>
<evidence type="ECO:0000313" key="3">
    <source>
        <dbReference type="Proteomes" id="UP000619078"/>
    </source>
</evidence>
<feature type="transmembrane region" description="Helical" evidence="1">
    <location>
        <begin position="169"/>
        <end position="186"/>
    </location>
</feature>
<sequence length="187" mass="21274">MIKIVNHLWQTSKVLVVSLLVYICAVAMVLISTATGYLSLKKVMGNIVAVSLDKSKATILKFNIAGANTIYYQKYERRFSDENSVTIKKGDNIYFYTFQSPERKRAAISSLGDQSAFFYYPVFYINQAPGIWQVFLYRFYNSLILTILISLSWALILYNGFSVALKSNIVIKFMLGILSIGMLWLVI</sequence>
<gene>
    <name evidence="2" type="ORF">IDJ76_00980</name>
</gene>
<protein>
    <submittedName>
        <fullName evidence="2">Uncharacterized protein</fullName>
    </submittedName>
</protein>
<keyword evidence="3" id="KW-1185">Reference proteome</keyword>
<organism evidence="2 3">
    <name type="scientific">Mucilaginibacter glaciei</name>
    <dbReference type="NCBI Taxonomy" id="2772109"/>
    <lineage>
        <taxon>Bacteria</taxon>
        <taxon>Pseudomonadati</taxon>
        <taxon>Bacteroidota</taxon>
        <taxon>Sphingobacteriia</taxon>
        <taxon>Sphingobacteriales</taxon>
        <taxon>Sphingobacteriaceae</taxon>
        <taxon>Mucilaginibacter</taxon>
    </lineage>
</organism>
<keyword evidence="1" id="KW-0472">Membrane</keyword>
<name>A0A926S048_9SPHI</name>
<feature type="transmembrane region" description="Helical" evidence="1">
    <location>
        <begin position="15"/>
        <end position="38"/>
    </location>
</feature>
<evidence type="ECO:0000313" key="2">
    <source>
        <dbReference type="EMBL" id="MBD1391658.1"/>
    </source>
</evidence>
<dbReference type="Proteomes" id="UP000619078">
    <property type="component" value="Unassembled WGS sequence"/>
</dbReference>
<keyword evidence="1" id="KW-1133">Transmembrane helix</keyword>
<dbReference type="RefSeq" id="WP_191159807.1">
    <property type="nucleotide sequence ID" value="NZ_JACWMX010000001.1"/>
</dbReference>
<comment type="caution">
    <text evidence="2">The sequence shown here is derived from an EMBL/GenBank/DDBJ whole genome shotgun (WGS) entry which is preliminary data.</text>
</comment>
<dbReference type="AlphaFoldDB" id="A0A926S048"/>
<feature type="transmembrane region" description="Helical" evidence="1">
    <location>
        <begin position="139"/>
        <end position="157"/>
    </location>
</feature>
<keyword evidence="1" id="KW-0812">Transmembrane</keyword>
<accession>A0A926S048</accession>
<evidence type="ECO:0000256" key="1">
    <source>
        <dbReference type="SAM" id="Phobius"/>
    </source>
</evidence>